<dbReference type="PANTHER" id="PTHR48022">
    <property type="entry name" value="PLASTIDIC GLUCOSE TRANSPORTER 4"/>
    <property type="match status" value="1"/>
</dbReference>
<feature type="transmembrane region" description="Helical" evidence="9">
    <location>
        <begin position="172"/>
        <end position="194"/>
    </location>
</feature>
<evidence type="ECO:0000256" key="7">
    <source>
        <dbReference type="RuleBase" id="RU003346"/>
    </source>
</evidence>
<feature type="transmembrane region" description="Helical" evidence="9">
    <location>
        <begin position="332"/>
        <end position="351"/>
    </location>
</feature>
<dbReference type="InterPro" id="IPR005829">
    <property type="entry name" value="Sugar_transporter_CS"/>
</dbReference>
<protein>
    <recommendedName>
        <fullName evidence="10">Major facilitator superfamily (MFS) profile domain-containing protein</fullName>
    </recommendedName>
</protein>
<sequence length="506" mass="56723">MRNWYRHGRPLRVAISTCCLAAFLFFGFDQGVFSGILQNKDWLDLFDHPDDTETGILVSCYCLGALGGCVVNFFIGDRFGRRRMMWLAMGLVIVGASLQTSAYTVPHLVIGRVITGFGTGIDSSTVPMYQSELCRKEKRGRLVSWEVLFIGIGISFAYWLDFGMSYAGGPVAWRLPIAVQLVFAITVITLLFGLPESPRWLFKKGREEEAIQVLCAVFDLPPTDPYITSEVKNIKHAISIESGVRSHRALFKNDRLKTRRRVLLAYFVLFMNQMVGINLVVYYVPTVLVTNVNMTPRVAQIIGGFIQLMFIIGSLGPALALDRMGRKKTMMYGVFGLGICMMMVSILLSFGKKNTSSAAVAFFFVYMIVFGGSINCVPWVYGPEILPLEARSRGTAISVSSHWTWNFFVVMITPVLINRLGWKTYLIFMCLSFSFVPIIYFFYPETSNISLEDIDRIFMKEGDEESPSEKSSTTAADDNGERLRTAGPSTTVETGEKGNEKYVEQV</sequence>
<dbReference type="HOGENOM" id="CLU_001265_30_3_1"/>
<feature type="region of interest" description="Disordered" evidence="8">
    <location>
        <begin position="461"/>
        <end position="506"/>
    </location>
</feature>
<evidence type="ECO:0000256" key="6">
    <source>
        <dbReference type="ARBA" id="ARBA00023136"/>
    </source>
</evidence>
<dbReference type="VEuPathDB" id="FungiDB:Z518_02590"/>
<keyword evidence="6 9" id="KW-0472">Membrane</keyword>
<organism evidence="11 12">
    <name type="scientific">Rhinocladiella mackenziei CBS 650.93</name>
    <dbReference type="NCBI Taxonomy" id="1442369"/>
    <lineage>
        <taxon>Eukaryota</taxon>
        <taxon>Fungi</taxon>
        <taxon>Dikarya</taxon>
        <taxon>Ascomycota</taxon>
        <taxon>Pezizomycotina</taxon>
        <taxon>Eurotiomycetes</taxon>
        <taxon>Chaetothyriomycetidae</taxon>
        <taxon>Chaetothyriales</taxon>
        <taxon>Herpotrichiellaceae</taxon>
        <taxon>Rhinocladiella</taxon>
    </lineage>
</organism>
<dbReference type="Gene3D" id="1.20.1250.20">
    <property type="entry name" value="MFS general substrate transporter like domains"/>
    <property type="match status" value="1"/>
</dbReference>
<feature type="compositionally biased region" description="Basic and acidic residues" evidence="8">
    <location>
        <begin position="494"/>
        <end position="506"/>
    </location>
</feature>
<dbReference type="FunFam" id="1.20.1250.20:FF:000134">
    <property type="entry name" value="MFS sugar transporter protein"/>
    <property type="match status" value="1"/>
</dbReference>
<dbReference type="PANTHER" id="PTHR48022:SF72">
    <property type="entry name" value="MAJOR FACILITATOR SUPERFAMILY (MFS) PROFILE DOMAIN-CONTAINING PROTEIN-RELATED"/>
    <property type="match status" value="1"/>
</dbReference>
<dbReference type="InterPro" id="IPR005828">
    <property type="entry name" value="MFS_sugar_transport-like"/>
</dbReference>
<keyword evidence="12" id="KW-1185">Reference proteome</keyword>
<dbReference type="EMBL" id="KN847476">
    <property type="protein sequence ID" value="KIX07936.1"/>
    <property type="molecule type" value="Genomic_DNA"/>
</dbReference>
<gene>
    <name evidence="11" type="ORF">Z518_02590</name>
</gene>
<dbReference type="InterPro" id="IPR020846">
    <property type="entry name" value="MFS_dom"/>
</dbReference>
<dbReference type="NCBIfam" id="TIGR00879">
    <property type="entry name" value="SP"/>
    <property type="match status" value="1"/>
</dbReference>
<evidence type="ECO:0000256" key="4">
    <source>
        <dbReference type="ARBA" id="ARBA00022692"/>
    </source>
</evidence>
<dbReference type="RefSeq" id="XP_013275072.1">
    <property type="nucleotide sequence ID" value="XM_013419618.1"/>
</dbReference>
<keyword evidence="3 7" id="KW-0813">Transport</keyword>
<evidence type="ECO:0000256" key="1">
    <source>
        <dbReference type="ARBA" id="ARBA00004141"/>
    </source>
</evidence>
<feature type="transmembrane region" description="Helical" evidence="9">
    <location>
        <begin position="142"/>
        <end position="160"/>
    </location>
</feature>
<dbReference type="InterPro" id="IPR003663">
    <property type="entry name" value="Sugar/inositol_transpt"/>
</dbReference>
<keyword evidence="4 9" id="KW-0812">Transmembrane</keyword>
<feature type="domain" description="Major facilitator superfamily (MFS) profile" evidence="10">
    <location>
        <begin position="15"/>
        <end position="447"/>
    </location>
</feature>
<dbReference type="Pfam" id="PF00083">
    <property type="entry name" value="Sugar_tr"/>
    <property type="match status" value="1"/>
</dbReference>
<proteinExistence type="inferred from homology"/>
<accession>A0A0D2IX63</accession>
<evidence type="ECO:0000256" key="3">
    <source>
        <dbReference type="ARBA" id="ARBA00022448"/>
    </source>
</evidence>
<dbReference type="SUPFAM" id="SSF103473">
    <property type="entry name" value="MFS general substrate transporter"/>
    <property type="match status" value="1"/>
</dbReference>
<evidence type="ECO:0000256" key="2">
    <source>
        <dbReference type="ARBA" id="ARBA00010992"/>
    </source>
</evidence>
<dbReference type="PROSITE" id="PS50850">
    <property type="entry name" value="MFS"/>
    <property type="match status" value="1"/>
</dbReference>
<keyword evidence="5 9" id="KW-1133">Transmembrane helix</keyword>
<feature type="transmembrane region" description="Helical" evidence="9">
    <location>
        <begin position="297"/>
        <end position="320"/>
    </location>
</feature>
<reference evidence="11 12" key="1">
    <citation type="submission" date="2015-01" db="EMBL/GenBank/DDBJ databases">
        <title>The Genome Sequence of Rhinocladiella mackenzie CBS 650.93.</title>
        <authorList>
            <consortium name="The Broad Institute Genomics Platform"/>
            <person name="Cuomo C."/>
            <person name="de Hoog S."/>
            <person name="Gorbushina A."/>
            <person name="Stielow B."/>
            <person name="Teixiera M."/>
            <person name="Abouelleil A."/>
            <person name="Chapman S.B."/>
            <person name="Priest M."/>
            <person name="Young S.K."/>
            <person name="Wortman J."/>
            <person name="Nusbaum C."/>
            <person name="Birren B."/>
        </authorList>
    </citation>
    <scope>NUCLEOTIDE SEQUENCE [LARGE SCALE GENOMIC DNA]</scope>
    <source>
        <strain evidence="11 12">CBS 650.93</strain>
    </source>
</reference>
<feature type="transmembrane region" description="Helical" evidence="9">
    <location>
        <begin position="426"/>
        <end position="443"/>
    </location>
</feature>
<comment type="subcellular location">
    <subcellularLocation>
        <location evidence="1">Membrane</location>
        <topology evidence="1">Multi-pass membrane protein</topology>
    </subcellularLocation>
</comment>
<feature type="transmembrane region" description="Helical" evidence="9">
    <location>
        <begin position="54"/>
        <end position="75"/>
    </location>
</feature>
<feature type="transmembrane region" description="Helical" evidence="9">
    <location>
        <begin position="357"/>
        <end position="382"/>
    </location>
</feature>
<evidence type="ECO:0000256" key="8">
    <source>
        <dbReference type="SAM" id="MobiDB-lite"/>
    </source>
</evidence>
<name>A0A0D2IX63_9EURO</name>
<dbReference type="OrthoDB" id="6612291at2759"/>
<comment type="similarity">
    <text evidence="2 7">Belongs to the major facilitator superfamily. Sugar transporter (TC 2.A.1.1) family.</text>
</comment>
<dbReference type="GeneID" id="25290661"/>
<dbReference type="AlphaFoldDB" id="A0A0D2IX63"/>
<evidence type="ECO:0000256" key="9">
    <source>
        <dbReference type="SAM" id="Phobius"/>
    </source>
</evidence>
<evidence type="ECO:0000259" key="10">
    <source>
        <dbReference type="PROSITE" id="PS50850"/>
    </source>
</evidence>
<feature type="transmembrane region" description="Helical" evidence="9">
    <location>
        <begin position="403"/>
        <end position="420"/>
    </location>
</feature>
<dbReference type="GO" id="GO:0005351">
    <property type="term" value="F:carbohydrate:proton symporter activity"/>
    <property type="evidence" value="ECO:0007669"/>
    <property type="project" value="TreeGrafter"/>
</dbReference>
<dbReference type="GO" id="GO:0016020">
    <property type="term" value="C:membrane"/>
    <property type="evidence" value="ECO:0007669"/>
    <property type="project" value="UniProtKB-SubCell"/>
</dbReference>
<evidence type="ECO:0000256" key="5">
    <source>
        <dbReference type="ARBA" id="ARBA00022989"/>
    </source>
</evidence>
<evidence type="ECO:0000313" key="12">
    <source>
        <dbReference type="Proteomes" id="UP000053617"/>
    </source>
</evidence>
<dbReference type="PROSITE" id="PS00217">
    <property type="entry name" value="SUGAR_TRANSPORT_2"/>
    <property type="match status" value="1"/>
</dbReference>
<evidence type="ECO:0000313" key="11">
    <source>
        <dbReference type="EMBL" id="KIX07936.1"/>
    </source>
</evidence>
<feature type="transmembrane region" description="Helical" evidence="9">
    <location>
        <begin position="262"/>
        <end position="285"/>
    </location>
</feature>
<dbReference type="InterPro" id="IPR036259">
    <property type="entry name" value="MFS_trans_sf"/>
</dbReference>
<dbReference type="Proteomes" id="UP000053617">
    <property type="component" value="Unassembled WGS sequence"/>
</dbReference>
<dbReference type="PRINTS" id="PR00171">
    <property type="entry name" value="SUGRTRNSPORT"/>
</dbReference>
<dbReference type="InterPro" id="IPR050360">
    <property type="entry name" value="MFS_Sugar_Transporters"/>
</dbReference>